<evidence type="ECO:0000256" key="6">
    <source>
        <dbReference type="ARBA" id="ARBA00021108"/>
    </source>
</evidence>
<dbReference type="NCBIfam" id="NF045515">
    <property type="entry name" value="Glp_gephyrin"/>
    <property type="match status" value="1"/>
</dbReference>
<dbReference type="CDD" id="cd00887">
    <property type="entry name" value="MoeA"/>
    <property type="match status" value="1"/>
</dbReference>
<evidence type="ECO:0000256" key="10">
    <source>
        <dbReference type="ARBA" id="ARBA00022842"/>
    </source>
</evidence>
<dbReference type="SUPFAM" id="SSF63867">
    <property type="entry name" value="MoeA C-terminal domain-like"/>
    <property type="match status" value="1"/>
</dbReference>
<dbReference type="SUPFAM" id="SSF53218">
    <property type="entry name" value="Molybdenum cofactor biosynthesis proteins"/>
    <property type="match status" value="1"/>
</dbReference>
<dbReference type="InterPro" id="IPR038987">
    <property type="entry name" value="MoeA-like"/>
</dbReference>
<dbReference type="GO" id="GO:0006777">
    <property type="term" value="P:Mo-molybdopterin cofactor biosynthetic process"/>
    <property type="evidence" value="ECO:0007669"/>
    <property type="project" value="UniProtKB-UniRule"/>
</dbReference>
<evidence type="ECO:0000256" key="3">
    <source>
        <dbReference type="ARBA" id="ARBA00005046"/>
    </source>
</evidence>
<dbReference type="eggNOG" id="COG0303">
    <property type="taxonomic scope" value="Bacteria"/>
</dbReference>
<dbReference type="Pfam" id="PF03453">
    <property type="entry name" value="MoeA_N"/>
    <property type="match status" value="1"/>
</dbReference>
<evidence type="ECO:0000256" key="9">
    <source>
        <dbReference type="ARBA" id="ARBA00022723"/>
    </source>
</evidence>
<evidence type="ECO:0000256" key="13">
    <source>
        <dbReference type="RuleBase" id="RU365090"/>
    </source>
</evidence>
<dbReference type="GO" id="GO:0046872">
    <property type="term" value="F:metal ion binding"/>
    <property type="evidence" value="ECO:0007669"/>
    <property type="project" value="UniProtKB-UniRule"/>
</dbReference>
<evidence type="ECO:0000256" key="4">
    <source>
        <dbReference type="ARBA" id="ARBA00010763"/>
    </source>
</evidence>
<evidence type="ECO:0000256" key="2">
    <source>
        <dbReference type="ARBA" id="ARBA00002901"/>
    </source>
</evidence>
<gene>
    <name evidence="15" type="ORF">BRLA_c045140</name>
</gene>
<comment type="similarity">
    <text evidence="4 13">Belongs to the MoeA family.</text>
</comment>
<dbReference type="SMART" id="SM00852">
    <property type="entry name" value="MoCF_biosynth"/>
    <property type="match status" value="1"/>
</dbReference>
<dbReference type="Gene3D" id="2.170.190.11">
    <property type="entry name" value="Molybdopterin biosynthesis moea protein, domain 3"/>
    <property type="match status" value="1"/>
</dbReference>
<name>A0A075RC46_BRELA</name>
<comment type="catalytic activity">
    <reaction evidence="12">
        <text>adenylyl-molybdopterin + molybdate = Mo-molybdopterin + AMP + H(+)</text>
        <dbReference type="Rhea" id="RHEA:35047"/>
        <dbReference type="ChEBI" id="CHEBI:15378"/>
        <dbReference type="ChEBI" id="CHEBI:36264"/>
        <dbReference type="ChEBI" id="CHEBI:62727"/>
        <dbReference type="ChEBI" id="CHEBI:71302"/>
        <dbReference type="ChEBI" id="CHEBI:456215"/>
        <dbReference type="EC" id="2.10.1.1"/>
    </reaction>
</comment>
<comment type="pathway">
    <text evidence="3 13">Cofactor biosynthesis; molybdopterin biosynthesis.</text>
</comment>
<evidence type="ECO:0000256" key="8">
    <source>
        <dbReference type="ARBA" id="ARBA00022679"/>
    </source>
</evidence>
<comment type="cofactor">
    <cofactor evidence="1 13">
        <name>Mg(2+)</name>
        <dbReference type="ChEBI" id="CHEBI:18420"/>
    </cofactor>
</comment>
<evidence type="ECO:0000259" key="14">
    <source>
        <dbReference type="SMART" id="SM00852"/>
    </source>
</evidence>
<dbReference type="InterPro" id="IPR036425">
    <property type="entry name" value="MoaB/Mog-like_dom_sf"/>
</dbReference>
<dbReference type="Pfam" id="PF00994">
    <property type="entry name" value="MoCF_biosynth"/>
    <property type="match status" value="1"/>
</dbReference>
<dbReference type="InterPro" id="IPR001453">
    <property type="entry name" value="MoaB/Mog_dom"/>
</dbReference>
<dbReference type="UniPathway" id="UPA00344"/>
<accession>A0A075RC46</accession>
<evidence type="ECO:0000256" key="7">
    <source>
        <dbReference type="ARBA" id="ARBA00022505"/>
    </source>
</evidence>
<dbReference type="PANTHER" id="PTHR10192:SF5">
    <property type="entry name" value="GEPHYRIN"/>
    <property type="match status" value="1"/>
</dbReference>
<keyword evidence="16" id="KW-1185">Reference proteome</keyword>
<dbReference type="Gene3D" id="2.40.340.10">
    <property type="entry name" value="MoeA, C-terminal, domain IV"/>
    <property type="match status" value="1"/>
</dbReference>
<evidence type="ECO:0000256" key="1">
    <source>
        <dbReference type="ARBA" id="ARBA00001946"/>
    </source>
</evidence>
<dbReference type="GO" id="GO:0061599">
    <property type="term" value="F:molybdopterin molybdotransferase activity"/>
    <property type="evidence" value="ECO:0007669"/>
    <property type="project" value="UniProtKB-UniRule"/>
</dbReference>
<dbReference type="HOGENOM" id="CLU_010186_7_1_9"/>
<feature type="domain" description="MoaB/Mog" evidence="14">
    <location>
        <begin position="193"/>
        <end position="331"/>
    </location>
</feature>
<comment type="function">
    <text evidence="2 13">Catalyzes the insertion of molybdate into adenylated molybdopterin with the concomitant release of AMP.</text>
</comment>
<dbReference type="FunFam" id="2.170.190.11:FF:000001">
    <property type="entry name" value="Molybdopterin molybdenumtransferase"/>
    <property type="match status" value="1"/>
</dbReference>
<dbReference type="PANTHER" id="PTHR10192">
    <property type="entry name" value="MOLYBDOPTERIN BIOSYNTHESIS PROTEIN"/>
    <property type="match status" value="1"/>
</dbReference>
<keyword evidence="7 13" id="KW-0500">Molybdenum</keyword>
<protein>
    <recommendedName>
        <fullName evidence="6 13">Molybdopterin molybdenumtransferase</fullName>
        <ecNumber evidence="5 13">2.10.1.1</ecNumber>
    </recommendedName>
</protein>
<dbReference type="GO" id="GO:0005829">
    <property type="term" value="C:cytosol"/>
    <property type="evidence" value="ECO:0007669"/>
    <property type="project" value="TreeGrafter"/>
</dbReference>
<evidence type="ECO:0000313" key="16">
    <source>
        <dbReference type="Proteomes" id="UP000005850"/>
    </source>
</evidence>
<dbReference type="InterPro" id="IPR036135">
    <property type="entry name" value="MoeA_linker/N_sf"/>
</dbReference>
<dbReference type="RefSeq" id="WP_003334156.1">
    <property type="nucleotide sequence ID" value="NZ_CP007806.1"/>
</dbReference>
<dbReference type="Gene3D" id="3.90.105.10">
    <property type="entry name" value="Molybdopterin biosynthesis moea protein, domain 2"/>
    <property type="match status" value="1"/>
</dbReference>
<evidence type="ECO:0000256" key="11">
    <source>
        <dbReference type="ARBA" id="ARBA00023150"/>
    </source>
</evidence>
<evidence type="ECO:0000256" key="5">
    <source>
        <dbReference type="ARBA" id="ARBA00013269"/>
    </source>
</evidence>
<evidence type="ECO:0000256" key="12">
    <source>
        <dbReference type="ARBA" id="ARBA00047317"/>
    </source>
</evidence>
<dbReference type="AlphaFoldDB" id="A0A075RC46"/>
<dbReference type="KEGG" id="blr:BRLA_c045140"/>
<dbReference type="FunFam" id="3.40.980.10:FF:000004">
    <property type="entry name" value="Molybdopterin molybdenumtransferase"/>
    <property type="match status" value="1"/>
</dbReference>
<reference evidence="15 16" key="1">
    <citation type="journal article" date="2011" name="J. Bacteriol.">
        <title>Genome sequence of Brevibacillus laterosporus LMG 15441, a pathogen of invertebrates.</title>
        <authorList>
            <person name="Djukic M."/>
            <person name="Poehlein A."/>
            <person name="Thurmer A."/>
            <person name="Daniel R."/>
        </authorList>
    </citation>
    <scope>NUCLEOTIDE SEQUENCE [LARGE SCALE GENOMIC DNA]</scope>
    <source>
        <strain evidence="15 16">LMG 15441</strain>
    </source>
</reference>
<dbReference type="InterPro" id="IPR005110">
    <property type="entry name" value="MoeA_linker/N"/>
</dbReference>
<dbReference type="SUPFAM" id="SSF63882">
    <property type="entry name" value="MoeA N-terminal region -like"/>
    <property type="match status" value="1"/>
</dbReference>
<dbReference type="Pfam" id="PF03454">
    <property type="entry name" value="MoeA_C"/>
    <property type="match status" value="1"/>
</dbReference>
<evidence type="ECO:0000313" key="15">
    <source>
        <dbReference type="EMBL" id="AIG28778.1"/>
    </source>
</evidence>
<dbReference type="STRING" id="1042163.BRLA_c045140"/>
<dbReference type="InterPro" id="IPR005111">
    <property type="entry name" value="MoeA_C_domain_IV"/>
</dbReference>
<dbReference type="InterPro" id="IPR036688">
    <property type="entry name" value="MoeA_C_domain_IV_sf"/>
</dbReference>
<proteinExistence type="inferred from homology"/>
<keyword evidence="9 13" id="KW-0479">Metal-binding</keyword>
<keyword evidence="11 13" id="KW-0501">Molybdenum cofactor biosynthesis</keyword>
<dbReference type="Gene3D" id="3.40.980.10">
    <property type="entry name" value="MoaB/Mog-like domain"/>
    <property type="match status" value="1"/>
</dbReference>
<organism evidence="15 16">
    <name type="scientific">Brevibacillus laterosporus LMG 15441</name>
    <dbReference type="NCBI Taxonomy" id="1042163"/>
    <lineage>
        <taxon>Bacteria</taxon>
        <taxon>Bacillati</taxon>
        <taxon>Bacillota</taxon>
        <taxon>Bacilli</taxon>
        <taxon>Bacillales</taxon>
        <taxon>Paenibacillaceae</taxon>
        <taxon>Brevibacillus</taxon>
    </lineage>
</organism>
<keyword evidence="8 13" id="KW-0808">Transferase</keyword>
<dbReference type="NCBIfam" id="TIGR00177">
    <property type="entry name" value="molyb_syn"/>
    <property type="match status" value="1"/>
</dbReference>
<dbReference type="Proteomes" id="UP000005850">
    <property type="component" value="Chromosome"/>
</dbReference>
<sequence>MNRTHRFKRKALPVEEAQKRILSRITIMNTEVISLVDSIGRRLAEPIYATNHIPAFPRAGMDGYAIRCAGIEKATPAEPLTYRIVGDIAAGSAPTMKLNKGEAVRIMTGASVPEGANAVVMFEQTQEYEQNEQAFVQVKHNVGQGQNIAQVGEEIQEGQIIIESGRIIQPGQMALLSTFGYHRVKVFTQPKVGIFATGTELLPIDEPLQPGKIRNSNSYMIQALVEASGAIPFLYGIIPDNKEQAKALLEEAFQEMDIVITTGGVSVGDYDIMAEIIREQGEEMLFNRVSMRPGSPTSAAVIHNKLLFGLSGNPGACFVGFELFVKPAIRAMLGAKEALPAVMEAFLATDYDKGSPHVRYERGKLWIEKGLVKVKSIGVTKSSHMLSIQDADCLLTIPSGKLGAAKGDLIQVIPLQYDVT</sequence>
<dbReference type="EMBL" id="CP007806">
    <property type="protein sequence ID" value="AIG28778.1"/>
    <property type="molecule type" value="Genomic_DNA"/>
</dbReference>
<keyword evidence="10 13" id="KW-0460">Magnesium</keyword>
<dbReference type="EC" id="2.10.1.1" evidence="5 13"/>